<proteinExistence type="inferred from homology"/>
<dbReference type="PANTHER" id="PTHR31793">
    <property type="entry name" value="4-HYDROXYBENZOYL-COA THIOESTERASE FAMILY MEMBER"/>
    <property type="match status" value="1"/>
</dbReference>
<dbReference type="AlphaFoldDB" id="A0A285PIJ6"/>
<dbReference type="PROSITE" id="PS01328">
    <property type="entry name" value="4HBCOA_THIOESTERASE"/>
    <property type="match status" value="1"/>
</dbReference>
<evidence type="ECO:0000313" key="3">
    <source>
        <dbReference type="EMBL" id="SNZ21103.1"/>
    </source>
</evidence>
<dbReference type="SUPFAM" id="SSF54637">
    <property type="entry name" value="Thioesterase/thiol ester dehydrase-isomerase"/>
    <property type="match status" value="1"/>
</dbReference>
<name>A0A285PIJ6_9HYPH</name>
<sequence length="154" mass="17592">MPDQNAGPWPDLAGRKTEFGHVLPVRVYYEDTDFSGIVYHASFLRFIERGRSDYIRMLGIHHHELDEGSEDERVAFAVRHMEIDYLKPARIDDLLEVETRVSAIKGARMILDQRVMCAGETLFTAMVTVVVISRDGRPRRMPAQLKAAFEADQS</sequence>
<dbReference type="PIRSF" id="PIRSF003230">
    <property type="entry name" value="YbgC"/>
    <property type="match status" value="1"/>
</dbReference>
<dbReference type="CDD" id="cd00586">
    <property type="entry name" value="4HBT"/>
    <property type="match status" value="1"/>
</dbReference>
<dbReference type="Pfam" id="PF13279">
    <property type="entry name" value="4HBT_2"/>
    <property type="match status" value="1"/>
</dbReference>
<dbReference type="InterPro" id="IPR029069">
    <property type="entry name" value="HotDog_dom_sf"/>
</dbReference>
<accession>A0A285PIJ6</accession>
<dbReference type="Proteomes" id="UP000219439">
    <property type="component" value="Unassembled WGS sequence"/>
</dbReference>
<dbReference type="InterPro" id="IPR008272">
    <property type="entry name" value="HB-CoA_thioesterase_AS"/>
</dbReference>
<dbReference type="NCBIfam" id="TIGR02799">
    <property type="entry name" value="thio_ybgC"/>
    <property type="match status" value="1"/>
</dbReference>
<evidence type="ECO:0000256" key="1">
    <source>
        <dbReference type="ARBA" id="ARBA00005953"/>
    </source>
</evidence>
<dbReference type="EMBL" id="OBEL01000006">
    <property type="protein sequence ID" value="SNZ21103.1"/>
    <property type="molecule type" value="Genomic_DNA"/>
</dbReference>
<keyword evidence="4" id="KW-1185">Reference proteome</keyword>
<dbReference type="Gene3D" id="3.10.129.10">
    <property type="entry name" value="Hotdog Thioesterase"/>
    <property type="match status" value="1"/>
</dbReference>
<dbReference type="InterPro" id="IPR050563">
    <property type="entry name" value="4-hydroxybenzoyl-CoA_TE"/>
</dbReference>
<dbReference type="InterPro" id="IPR014166">
    <property type="entry name" value="Tol-Pal_acyl-CoA_thioesterase"/>
</dbReference>
<gene>
    <name evidence="3" type="ORF">SAMN06265368_4219</name>
</gene>
<reference evidence="3 4" key="1">
    <citation type="submission" date="2017-09" db="EMBL/GenBank/DDBJ databases">
        <authorList>
            <person name="Ehlers B."/>
            <person name="Leendertz F.H."/>
        </authorList>
    </citation>
    <scope>NUCLEOTIDE SEQUENCE [LARGE SCALE GENOMIC DNA]</scope>
    <source>
        <strain evidence="3 4">DSM 18289</strain>
    </source>
</reference>
<dbReference type="InterPro" id="IPR006684">
    <property type="entry name" value="YbgC/YbaW"/>
</dbReference>
<keyword evidence="2 3" id="KW-0378">Hydrolase</keyword>
<dbReference type="FunFam" id="3.10.129.10:FF:000004">
    <property type="entry name" value="Tol-pal system-associated acyl-CoA thioesterase"/>
    <property type="match status" value="1"/>
</dbReference>
<dbReference type="PANTHER" id="PTHR31793:SF37">
    <property type="entry name" value="ACYL-COA THIOESTER HYDROLASE YBGC"/>
    <property type="match status" value="1"/>
</dbReference>
<organism evidence="3 4">
    <name type="scientific">Cohaesibacter gelatinilyticus</name>
    <dbReference type="NCBI Taxonomy" id="372072"/>
    <lineage>
        <taxon>Bacteria</taxon>
        <taxon>Pseudomonadati</taxon>
        <taxon>Pseudomonadota</taxon>
        <taxon>Alphaproteobacteria</taxon>
        <taxon>Hyphomicrobiales</taxon>
        <taxon>Cohaesibacteraceae</taxon>
    </lineage>
</organism>
<dbReference type="NCBIfam" id="TIGR00051">
    <property type="entry name" value="YbgC/FadM family acyl-CoA thioesterase"/>
    <property type="match status" value="1"/>
</dbReference>
<protein>
    <submittedName>
        <fullName evidence="3">Acyl-CoA thioester hydrolase</fullName>
    </submittedName>
</protein>
<evidence type="ECO:0000256" key="2">
    <source>
        <dbReference type="ARBA" id="ARBA00022801"/>
    </source>
</evidence>
<comment type="similarity">
    <text evidence="1">Belongs to the 4-hydroxybenzoyl-CoA thioesterase family.</text>
</comment>
<evidence type="ECO:0000313" key="4">
    <source>
        <dbReference type="Proteomes" id="UP000219439"/>
    </source>
</evidence>
<dbReference type="GO" id="GO:0047617">
    <property type="term" value="F:fatty acyl-CoA hydrolase activity"/>
    <property type="evidence" value="ECO:0007669"/>
    <property type="project" value="TreeGrafter"/>
</dbReference>